<sequence>MGDAGHDWLLSGGQKGKTQKKRREDSCANREVSAQKPCDVDVSGKAQCLRYFASVAVDHANIQKQSLCQFYKNLARRTALLG</sequence>
<dbReference type="EMBL" id="WPHM01000008">
    <property type="protein sequence ID" value="MUZ59071.1"/>
    <property type="molecule type" value="Genomic_DNA"/>
</dbReference>
<reference evidence="2 3" key="1">
    <citation type="submission" date="2019-12" db="EMBL/GenBank/DDBJ databases">
        <title>Whole-genome sequencing of Allorhizobium vitis.</title>
        <authorList>
            <person name="Gan H.M."/>
            <person name="Szegedi E."/>
            <person name="Burr T."/>
            <person name="Savka M.A."/>
        </authorList>
    </citation>
    <scope>NUCLEOTIDE SEQUENCE [LARGE SCALE GENOMIC DNA]</scope>
    <source>
        <strain evidence="2 3">CG989</strain>
    </source>
</reference>
<organism evidence="2 3">
    <name type="scientific">Agrobacterium vitis</name>
    <name type="common">Rhizobium vitis</name>
    <dbReference type="NCBI Taxonomy" id="373"/>
    <lineage>
        <taxon>Bacteria</taxon>
        <taxon>Pseudomonadati</taxon>
        <taxon>Pseudomonadota</taxon>
        <taxon>Alphaproteobacteria</taxon>
        <taxon>Hyphomicrobiales</taxon>
        <taxon>Rhizobiaceae</taxon>
        <taxon>Rhizobium/Agrobacterium group</taxon>
        <taxon>Agrobacterium</taxon>
    </lineage>
</organism>
<proteinExistence type="predicted"/>
<comment type="caution">
    <text evidence="2">The sequence shown here is derived from an EMBL/GenBank/DDBJ whole genome shotgun (WGS) entry which is preliminary data.</text>
</comment>
<protein>
    <submittedName>
        <fullName evidence="2">Uncharacterized protein</fullName>
    </submittedName>
</protein>
<dbReference type="Proteomes" id="UP000436692">
    <property type="component" value="Unassembled WGS sequence"/>
</dbReference>
<evidence type="ECO:0000256" key="1">
    <source>
        <dbReference type="SAM" id="MobiDB-lite"/>
    </source>
</evidence>
<name>A0AAE4WDV0_AGRVI</name>
<accession>A0AAE4WDV0</accession>
<gene>
    <name evidence="2" type="ORF">GOZ95_16640</name>
</gene>
<feature type="region of interest" description="Disordered" evidence="1">
    <location>
        <begin position="1"/>
        <end position="30"/>
    </location>
</feature>
<evidence type="ECO:0000313" key="2">
    <source>
        <dbReference type="EMBL" id="MUZ59071.1"/>
    </source>
</evidence>
<evidence type="ECO:0000313" key="3">
    <source>
        <dbReference type="Proteomes" id="UP000436692"/>
    </source>
</evidence>
<dbReference type="RefSeq" id="WP_156550266.1">
    <property type="nucleotide sequence ID" value="NZ_JABAEJ010000009.1"/>
</dbReference>
<dbReference type="AlphaFoldDB" id="A0AAE4WDV0"/>